<keyword evidence="2" id="KW-1185">Reference proteome</keyword>
<evidence type="ECO:0000313" key="2">
    <source>
        <dbReference type="Proteomes" id="UP001216139"/>
    </source>
</evidence>
<evidence type="ECO:0000313" key="1">
    <source>
        <dbReference type="EMBL" id="WCT13369.1"/>
    </source>
</evidence>
<organism evidence="1 2">
    <name type="scientific">Mucilaginibacter jinjuensis</name>
    <dbReference type="NCBI Taxonomy" id="1176721"/>
    <lineage>
        <taxon>Bacteria</taxon>
        <taxon>Pseudomonadati</taxon>
        <taxon>Bacteroidota</taxon>
        <taxon>Sphingobacteriia</taxon>
        <taxon>Sphingobacteriales</taxon>
        <taxon>Sphingobacteriaceae</taxon>
        <taxon>Mucilaginibacter</taxon>
    </lineage>
</organism>
<sequence>MNQFKTELQYKARLFRFFNDPKHDLLDKKYAAFLELHDIEAVSDLYEIVESAPNDALCGRLIWTTEWDLSIELKTDILNVYSNHFVEQMLFSANTALRIVH</sequence>
<dbReference type="EMBL" id="CP117167">
    <property type="protein sequence ID" value="WCT13369.1"/>
    <property type="molecule type" value="Genomic_DNA"/>
</dbReference>
<gene>
    <name evidence="1" type="ORF">PQO05_05405</name>
</gene>
<proteinExistence type="predicted"/>
<reference evidence="1 2" key="1">
    <citation type="submission" date="2023-02" db="EMBL/GenBank/DDBJ databases">
        <title>Genome sequence of Mucilaginibacter jinjuensis strain KACC 16571.</title>
        <authorList>
            <person name="Kim S."/>
            <person name="Heo J."/>
            <person name="Kwon S.-W."/>
        </authorList>
    </citation>
    <scope>NUCLEOTIDE SEQUENCE [LARGE SCALE GENOMIC DNA]</scope>
    <source>
        <strain evidence="1 2">KACC 16571</strain>
    </source>
</reference>
<accession>A0ABY7TAV7</accession>
<dbReference type="Proteomes" id="UP001216139">
    <property type="component" value="Chromosome"/>
</dbReference>
<dbReference type="RefSeq" id="WP_273631654.1">
    <property type="nucleotide sequence ID" value="NZ_CP117167.1"/>
</dbReference>
<protein>
    <submittedName>
        <fullName evidence="1">Uncharacterized protein</fullName>
    </submittedName>
</protein>
<name>A0ABY7TAV7_9SPHI</name>